<dbReference type="Pfam" id="PF01979">
    <property type="entry name" value="Amidohydro_1"/>
    <property type="match status" value="1"/>
</dbReference>
<dbReference type="SUPFAM" id="SSF51338">
    <property type="entry name" value="Composite domain of metallo-dependent hydrolases"/>
    <property type="match status" value="1"/>
</dbReference>
<reference evidence="2 3" key="1">
    <citation type="submission" date="2018-10" db="EMBL/GenBank/DDBJ databases">
        <title>Ulvibacterium marinum gen. nov., sp. nov., a novel marine bacterium of the family Flavobacteriaceae, isolated from a culture of the green alga Ulva prolifera.</title>
        <authorList>
            <person name="Zhang Z."/>
        </authorList>
    </citation>
    <scope>NUCLEOTIDE SEQUENCE [LARGE SCALE GENOMIC DNA]</scope>
    <source>
        <strain evidence="2 3">CCMM003</strain>
    </source>
</reference>
<dbReference type="OrthoDB" id="9797498at2"/>
<dbReference type="InterPro" id="IPR011059">
    <property type="entry name" value="Metal-dep_hydrolase_composite"/>
</dbReference>
<name>A0A3B0CFV9_9FLAO</name>
<dbReference type="SUPFAM" id="SSF51556">
    <property type="entry name" value="Metallo-dependent hydrolases"/>
    <property type="match status" value="1"/>
</dbReference>
<dbReference type="PANTHER" id="PTHR43135:SF3">
    <property type="entry name" value="ALPHA-D-RIBOSE 1-METHYLPHOSPHONATE 5-TRIPHOSPHATE DIPHOSPHATASE"/>
    <property type="match status" value="1"/>
</dbReference>
<proteinExistence type="predicted"/>
<protein>
    <recommendedName>
        <fullName evidence="1">Amidohydrolase-related domain-containing protein</fullName>
    </recommendedName>
</protein>
<dbReference type="AlphaFoldDB" id="A0A3B0CFV9"/>
<evidence type="ECO:0000313" key="3">
    <source>
        <dbReference type="Proteomes" id="UP000276603"/>
    </source>
</evidence>
<gene>
    <name evidence="2" type="ORF">D7Z94_04200</name>
</gene>
<dbReference type="InterPro" id="IPR006680">
    <property type="entry name" value="Amidohydro-rel"/>
</dbReference>
<dbReference type="InterPro" id="IPR032466">
    <property type="entry name" value="Metal_Hydrolase"/>
</dbReference>
<accession>A0A3B0CFV9</accession>
<evidence type="ECO:0000259" key="1">
    <source>
        <dbReference type="Pfam" id="PF01979"/>
    </source>
</evidence>
<dbReference type="Gene3D" id="3.40.50.10910">
    <property type="entry name" value="Amidohydrolase"/>
    <property type="match status" value="1"/>
</dbReference>
<keyword evidence="3" id="KW-1185">Reference proteome</keyword>
<dbReference type="Proteomes" id="UP000276603">
    <property type="component" value="Unassembled WGS sequence"/>
</dbReference>
<sequence>MKNIYIVILLFLSTCAPEENSAFDLVISNVNLIDGTGSGLQKNVNIGIKGNRIVAIDAKELVQKAKVIDGSGKFLIPGLFDCHVHTGSYKKDFPKFIHFGVTSIFITGGGICTNSYYKEMRDMGNQDTLPAPKVFHTSQHFTMEGRHPVKTYGSSRWREGKTVFFLRDTLQIEELVKEVAQHPIQGIKLTIEDGPHPPLVERMPQEFINKVQKEANKNGLEVFVHVSDNVELQMAIDANIRNIVHFTGVDLDFQRDDALVNKIYRDSISWVTTLMLDKSFLYPLHPEWIEEQKVQEVYDKSYLMGMEDPGFIFRAKDYVDFMSDYLKTENIELIDVITFQVEDIQELFKNGVNMVLGTDTGNTFVLPGYSLHEEMQLLEMGGMEPLDIIKMGTLNAATMMKAADSLGSIETGKIANMVLLDKNPLETIKNTLEINAVIKNGVVQQRIVD</sequence>
<dbReference type="RefSeq" id="WP_120710256.1">
    <property type="nucleotide sequence ID" value="NZ_RBCJ01000001.1"/>
</dbReference>
<dbReference type="Gene3D" id="3.30.110.90">
    <property type="entry name" value="Amidohydrolase"/>
    <property type="match status" value="1"/>
</dbReference>
<dbReference type="EMBL" id="RBCJ01000001">
    <property type="protein sequence ID" value="RKN83049.1"/>
    <property type="molecule type" value="Genomic_DNA"/>
</dbReference>
<organism evidence="2 3">
    <name type="scientific">Ulvibacterium marinum</name>
    <dbReference type="NCBI Taxonomy" id="2419782"/>
    <lineage>
        <taxon>Bacteria</taxon>
        <taxon>Pseudomonadati</taxon>
        <taxon>Bacteroidota</taxon>
        <taxon>Flavobacteriia</taxon>
        <taxon>Flavobacteriales</taxon>
        <taxon>Flavobacteriaceae</taxon>
        <taxon>Ulvibacterium</taxon>
    </lineage>
</organism>
<dbReference type="PANTHER" id="PTHR43135">
    <property type="entry name" value="ALPHA-D-RIBOSE 1-METHYLPHOSPHONATE 5-TRIPHOSPHATE DIPHOSPHATASE"/>
    <property type="match status" value="1"/>
</dbReference>
<dbReference type="Gene3D" id="1.20.58.520">
    <property type="entry name" value="Amidohydrolase"/>
    <property type="match status" value="1"/>
</dbReference>
<comment type="caution">
    <text evidence="2">The sequence shown here is derived from an EMBL/GenBank/DDBJ whole genome shotgun (WGS) entry which is preliminary data.</text>
</comment>
<feature type="domain" description="Amidohydrolase-related" evidence="1">
    <location>
        <begin position="337"/>
        <end position="442"/>
    </location>
</feature>
<evidence type="ECO:0000313" key="2">
    <source>
        <dbReference type="EMBL" id="RKN83049.1"/>
    </source>
</evidence>
<dbReference type="InterPro" id="IPR051781">
    <property type="entry name" value="Metallo-dep_Hydrolase"/>
</dbReference>
<dbReference type="GO" id="GO:0016810">
    <property type="term" value="F:hydrolase activity, acting on carbon-nitrogen (but not peptide) bonds"/>
    <property type="evidence" value="ECO:0007669"/>
    <property type="project" value="InterPro"/>
</dbReference>
<dbReference type="Gene3D" id="2.30.40.10">
    <property type="entry name" value="Urease, subunit C, domain 1"/>
    <property type="match status" value="1"/>
</dbReference>